<dbReference type="PROSITE" id="PS50835">
    <property type="entry name" value="IG_LIKE"/>
    <property type="match status" value="1"/>
</dbReference>
<gene>
    <name evidence="4" type="primary">LOC113798642</name>
</gene>
<proteinExistence type="predicted"/>
<evidence type="ECO:0000256" key="1">
    <source>
        <dbReference type="SAM" id="MobiDB-lite"/>
    </source>
</evidence>
<dbReference type="OrthoDB" id="10055806at2759"/>
<dbReference type="InterPro" id="IPR036179">
    <property type="entry name" value="Ig-like_dom_sf"/>
</dbReference>
<feature type="region of interest" description="Disordered" evidence="1">
    <location>
        <begin position="281"/>
        <end position="305"/>
    </location>
</feature>
<accession>A0A6P6YIF5</accession>
<dbReference type="InterPro" id="IPR007110">
    <property type="entry name" value="Ig-like_dom"/>
</dbReference>
<name>A0A6P6YIF5_DERPT</name>
<evidence type="ECO:0000313" key="3">
    <source>
        <dbReference type="Proteomes" id="UP000515146"/>
    </source>
</evidence>
<protein>
    <submittedName>
        <fullName evidence="4">Uncharacterized protein LOC113798642</fullName>
    </submittedName>
</protein>
<dbReference type="Pfam" id="PF13895">
    <property type="entry name" value="Ig_2"/>
    <property type="match status" value="1"/>
</dbReference>
<feature type="compositionally biased region" description="Polar residues" evidence="1">
    <location>
        <begin position="281"/>
        <end position="295"/>
    </location>
</feature>
<dbReference type="InterPro" id="IPR003598">
    <property type="entry name" value="Ig_sub2"/>
</dbReference>
<dbReference type="InParanoid" id="A0A6P6YIF5"/>
<dbReference type="Proteomes" id="UP000515146">
    <property type="component" value="Unplaced"/>
</dbReference>
<dbReference type="RefSeq" id="XP_027205007.1">
    <property type="nucleotide sequence ID" value="XM_027349206.1"/>
</dbReference>
<feature type="compositionally biased region" description="Basic residues" evidence="1">
    <location>
        <begin position="296"/>
        <end position="305"/>
    </location>
</feature>
<dbReference type="InterPro" id="IPR013783">
    <property type="entry name" value="Ig-like_fold"/>
</dbReference>
<dbReference type="SMART" id="SM00408">
    <property type="entry name" value="IGc2"/>
    <property type="match status" value="1"/>
</dbReference>
<dbReference type="AlphaFoldDB" id="A0A6P6YIF5"/>
<keyword evidence="3" id="KW-1185">Reference proteome</keyword>
<feature type="domain" description="Ig-like" evidence="2">
    <location>
        <begin position="30"/>
        <end position="113"/>
    </location>
</feature>
<evidence type="ECO:0000259" key="2">
    <source>
        <dbReference type="PROSITE" id="PS50835"/>
    </source>
</evidence>
<evidence type="ECO:0000313" key="4">
    <source>
        <dbReference type="RefSeq" id="XP_027205007.1"/>
    </source>
</evidence>
<dbReference type="PANTHER" id="PTHR23278:SF19">
    <property type="entry name" value="OBSCURIN"/>
    <property type="match status" value="1"/>
</dbReference>
<dbReference type="KEGG" id="dpte:113798642"/>
<dbReference type="PANTHER" id="PTHR23278">
    <property type="entry name" value="SIDESTEP PROTEIN"/>
    <property type="match status" value="1"/>
</dbReference>
<dbReference type="Gene3D" id="2.60.40.10">
    <property type="entry name" value="Immunoglobulins"/>
    <property type="match status" value="1"/>
</dbReference>
<reference evidence="4" key="1">
    <citation type="submission" date="2025-08" db="UniProtKB">
        <authorList>
            <consortium name="RefSeq"/>
        </authorList>
    </citation>
    <scope>IDENTIFICATION</scope>
    <source>
        <strain evidence="4">Airmid</strain>
    </source>
</reference>
<organism evidence="3 4">
    <name type="scientific">Dermatophagoides pteronyssinus</name>
    <name type="common">European house dust mite</name>
    <dbReference type="NCBI Taxonomy" id="6956"/>
    <lineage>
        <taxon>Eukaryota</taxon>
        <taxon>Metazoa</taxon>
        <taxon>Ecdysozoa</taxon>
        <taxon>Arthropoda</taxon>
        <taxon>Chelicerata</taxon>
        <taxon>Arachnida</taxon>
        <taxon>Acari</taxon>
        <taxon>Acariformes</taxon>
        <taxon>Sarcoptiformes</taxon>
        <taxon>Astigmata</taxon>
        <taxon>Psoroptidia</taxon>
        <taxon>Analgoidea</taxon>
        <taxon>Pyroglyphidae</taxon>
        <taxon>Dermatophagoidinae</taxon>
        <taxon>Dermatophagoides</taxon>
    </lineage>
</organism>
<sequence length="305" mass="35007">MNNENKSMNDEMIKQIIIADQIMSGQSSSSTIINRQINQLHIMEGENITMDCLYRAKPNATVIRWSHNHDEIWQEKSGIDIERNRLRIINAKTKIHDGLYRCIVFNSEGRGLSNEIKIFVDSNHNDHQKARSIMMMMIRIDCQILANSIVESTMAKIIDRQQQQQQQSKNSSITYRIELYDDDNINRLIERPLQSRVFVVHIDRQSDNDGNDNNRKIIGHFSVQLLIEQNSTTTTTNNQWNGYQAAAAISSTCDGHSACIVATDVKSNHATPTTSILSRINSIQDEQEPSESSNKYNHHTIRHHH</sequence>
<dbReference type="SUPFAM" id="SSF48726">
    <property type="entry name" value="Immunoglobulin"/>
    <property type="match status" value="1"/>
</dbReference>